<accession>A0ABR2ZM90</accession>
<dbReference type="EMBL" id="JBBXMP010000122">
    <property type="protein sequence ID" value="KAL0061833.1"/>
    <property type="molecule type" value="Genomic_DNA"/>
</dbReference>
<dbReference type="Proteomes" id="UP001437256">
    <property type="component" value="Unassembled WGS sequence"/>
</dbReference>
<proteinExistence type="predicted"/>
<dbReference type="SUPFAM" id="SSF54928">
    <property type="entry name" value="RNA-binding domain, RBD"/>
    <property type="match status" value="1"/>
</dbReference>
<reference evidence="1 2" key="1">
    <citation type="submission" date="2024-05" db="EMBL/GenBank/DDBJ databases">
        <title>A draft genome resource for the thread blight pathogen Marasmius tenuissimus strain MS-2.</title>
        <authorList>
            <person name="Yulfo-Soto G.E."/>
            <person name="Baruah I.K."/>
            <person name="Amoako-Attah I."/>
            <person name="Bukari Y."/>
            <person name="Meinhardt L.W."/>
            <person name="Bailey B.A."/>
            <person name="Cohen S.P."/>
        </authorList>
    </citation>
    <scope>NUCLEOTIDE SEQUENCE [LARGE SCALE GENOMIC DNA]</scope>
    <source>
        <strain evidence="1 2">MS-2</strain>
    </source>
</reference>
<gene>
    <name evidence="1" type="ORF">AAF712_011351</name>
</gene>
<name>A0ABR2ZM90_9AGAR</name>
<dbReference type="Gene3D" id="3.30.70.330">
    <property type="match status" value="1"/>
</dbReference>
<dbReference type="InterPro" id="IPR035979">
    <property type="entry name" value="RBD_domain_sf"/>
</dbReference>
<comment type="caution">
    <text evidence="1">The sequence shown here is derived from an EMBL/GenBank/DDBJ whole genome shotgun (WGS) entry which is preliminary data.</text>
</comment>
<evidence type="ECO:0000313" key="1">
    <source>
        <dbReference type="EMBL" id="KAL0061833.1"/>
    </source>
</evidence>
<keyword evidence="2" id="KW-1185">Reference proteome</keyword>
<sequence>MLKRVLFCQPRSSHLFPQYLRPYHQVHHPSRSVIVSFTPENRTEDRKYKLLHLANAYGSVHNLWGDRQSNSLLIEFTDVDAAQRFKTALESRKTVKVQYGNPPTGTTPRPSVVSRIWNGLSRNLRIVPSPTASSELREEEVRTEFERAGIEVAKVWIRKDYTDIEMYVLRHALRVLKFLTKHDMECFYQSRINMKSSILGSKNISRHTSLDKKLPYHKDLAIKPGAYRALYLKNLPLSVLGTGKRGPGGEISPKAAAGRIKRDLSPYGTVINVSVRLDAESLTSDAYVEFPDIESAVTAYTELHLAFRRGTGPLADYKSLSLHEYAAPPLRRSELAIYRNRNIRGHLLR</sequence>
<dbReference type="InterPro" id="IPR012677">
    <property type="entry name" value="Nucleotide-bd_a/b_plait_sf"/>
</dbReference>
<protein>
    <recommendedName>
        <fullName evidence="3">RRM domain-containing protein</fullName>
    </recommendedName>
</protein>
<organism evidence="1 2">
    <name type="scientific">Marasmius tenuissimus</name>
    <dbReference type="NCBI Taxonomy" id="585030"/>
    <lineage>
        <taxon>Eukaryota</taxon>
        <taxon>Fungi</taxon>
        <taxon>Dikarya</taxon>
        <taxon>Basidiomycota</taxon>
        <taxon>Agaricomycotina</taxon>
        <taxon>Agaricomycetes</taxon>
        <taxon>Agaricomycetidae</taxon>
        <taxon>Agaricales</taxon>
        <taxon>Marasmiineae</taxon>
        <taxon>Marasmiaceae</taxon>
        <taxon>Marasmius</taxon>
    </lineage>
</organism>
<evidence type="ECO:0000313" key="2">
    <source>
        <dbReference type="Proteomes" id="UP001437256"/>
    </source>
</evidence>
<evidence type="ECO:0008006" key="3">
    <source>
        <dbReference type="Google" id="ProtNLM"/>
    </source>
</evidence>